<organism evidence="2 3">
    <name type="scientific">Tsuneonella aeria</name>
    <dbReference type="NCBI Taxonomy" id="1837929"/>
    <lineage>
        <taxon>Bacteria</taxon>
        <taxon>Pseudomonadati</taxon>
        <taxon>Pseudomonadota</taxon>
        <taxon>Alphaproteobacteria</taxon>
        <taxon>Sphingomonadales</taxon>
        <taxon>Erythrobacteraceae</taxon>
        <taxon>Tsuneonella</taxon>
    </lineage>
</organism>
<gene>
    <name evidence="2" type="ORF">GRI40_03030</name>
</gene>
<keyword evidence="1" id="KW-0732">Signal</keyword>
<comment type="caution">
    <text evidence="2">The sequence shown here is derived from an EMBL/GenBank/DDBJ whole genome shotgun (WGS) entry which is preliminary data.</text>
</comment>
<proteinExistence type="predicted"/>
<protein>
    <recommendedName>
        <fullName evidence="4">Succinate dehydrogenase</fullName>
    </recommendedName>
</protein>
<evidence type="ECO:0000313" key="2">
    <source>
        <dbReference type="EMBL" id="MXO74196.1"/>
    </source>
</evidence>
<evidence type="ECO:0000256" key="1">
    <source>
        <dbReference type="SAM" id="SignalP"/>
    </source>
</evidence>
<feature type="signal peptide" evidence="1">
    <location>
        <begin position="1"/>
        <end position="27"/>
    </location>
</feature>
<dbReference type="OrthoDB" id="7410630at2"/>
<dbReference type="Proteomes" id="UP000439522">
    <property type="component" value="Unassembled WGS sequence"/>
</dbReference>
<accession>A0A6I4TC68</accession>
<feature type="chain" id="PRO_5026141373" description="Succinate dehydrogenase" evidence="1">
    <location>
        <begin position="28"/>
        <end position="116"/>
    </location>
</feature>
<dbReference type="EMBL" id="WTZA01000001">
    <property type="protein sequence ID" value="MXO74196.1"/>
    <property type="molecule type" value="Genomic_DNA"/>
</dbReference>
<dbReference type="PROSITE" id="PS51257">
    <property type="entry name" value="PROKAR_LIPOPROTEIN"/>
    <property type="match status" value="1"/>
</dbReference>
<keyword evidence="3" id="KW-1185">Reference proteome</keyword>
<name>A0A6I4TC68_9SPHN</name>
<dbReference type="RefSeq" id="WP_160609968.1">
    <property type="nucleotide sequence ID" value="NZ_WTZA01000001.1"/>
</dbReference>
<evidence type="ECO:0008006" key="4">
    <source>
        <dbReference type="Google" id="ProtNLM"/>
    </source>
</evidence>
<dbReference type="AlphaFoldDB" id="A0A6I4TC68"/>
<evidence type="ECO:0000313" key="3">
    <source>
        <dbReference type="Proteomes" id="UP000439522"/>
    </source>
</evidence>
<sequence length="116" mass="11607">MRARSFRAASIALTGAAAVLALSGCDAATQIAGDAVRGEARTAIDLQCRQVAENAGIVAGRVAEVCACSVETFLAESDVSVPDVSPARIETIVNSCAGATGANSDKQILPTEEAGG</sequence>
<reference evidence="2 3" key="1">
    <citation type="submission" date="2019-12" db="EMBL/GenBank/DDBJ databases">
        <title>Genomic-based taxomic classification of the family Erythrobacteraceae.</title>
        <authorList>
            <person name="Xu L."/>
        </authorList>
    </citation>
    <scope>NUCLEOTIDE SEQUENCE [LARGE SCALE GENOMIC DNA]</scope>
    <source>
        <strain evidence="2 3">100921-2</strain>
    </source>
</reference>